<keyword evidence="7" id="KW-0479">Metal-binding</keyword>
<feature type="transmembrane region" description="Helical" evidence="13">
    <location>
        <begin position="143"/>
        <end position="166"/>
    </location>
</feature>
<proteinExistence type="inferred from homology"/>
<keyword evidence="5" id="KW-0349">Heme</keyword>
<keyword evidence="3" id="KW-0813">Transport</keyword>
<dbReference type="PANTHER" id="PTHR30529">
    <property type="entry name" value="CYTOCHROME B561"/>
    <property type="match status" value="1"/>
</dbReference>
<dbReference type="RefSeq" id="WP_263710412.1">
    <property type="nucleotide sequence ID" value="NZ_JAOWKX010000001.1"/>
</dbReference>
<comment type="similarity">
    <text evidence="12">Belongs to the cytochrome b561 family.</text>
</comment>
<evidence type="ECO:0000256" key="6">
    <source>
        <dbReference type="ARBA" id="ARBA00022692"/>
    </source>
</evidence>
<keyword evidence="8" id="KW-0249">Electron transport</keyword>
<evidence type="ECO:0000256" key="4">
    <source>
        <dbReference type="ARBA" id="ARBA00022475"/>
    </source>
</evidence>
<feature type="transmembrane region" description="Helical" evidence="13">
    <location>
        <begin position="51"/>
        <end position="69"/>
    </location>
</feature>
<keyword evidence="6 13" id="KW-0812">Transmembrane</keyword>
<dbReference type="InterPro" id="IPR052168">
    <property type="entry name" value="Cytochrome_b561_oxidase"/>
</dbReference>
<evidence type="ECO:0000256" key="10">
    <source>
        <dbReference type="ARBA" id="ARBA00023004"/>
    </source>
</evidence>
<accession>A0ABT3A3G8</accession>
<feature type="transmembrane region" description="Helical" evidence="13">
    <location>
        <begin position="12"/>
        <end position="31"/>
    </location>
</feature>
<dbReference type="Gene3D" id="1.20.950.20">
    <property type="entry name" value="Transmembrane di-heme cytochromes, Chain C"/>
    <property type="match status" value="1"/>
</dbReference>
<evidence type="ECO:0000313" key="15">
    <source>
        <dbReference type="EMBL" id="MCV2883208.1"/>
    </source>
</evidence>
<dbReference type="EMBL" id="JAOWKX010000001">
    <property type="protein sequence ID" value="MCV2883208.1"/>
    <property type="molecule type" value="Genomic_DNA"/>
</dbReference>
<protein>
    <submittedName>
        <fullName evidence="15">Cytochrome b/b6 domain-containing protein</fullName>
    </submittedName>
</protein>
<name>A0ABT3A3G8_9ALTE</name>
<dbReference type="Pfam" id="PF01292">
    <property type="entry name" value="Ni_hydr_CYTB"/>
    <property type="match status" value="1"/>
</dbReference>
<dbReference type="InterPro" id="IPR011577">
    <property type="entry name" value="Cyt_b561_bac/Ni-Hgenase"/>
</dbReference>
<dbReference type="PANTHER" id="PTHR30529:SF1">
    <property type="entry name" value="CYTOCHROME B561 HOMOLOG 2"/>
    <property type="match status" value="1"/>
</dbReference>
<evidence type="ECO:0000256" key="1">
    <source>
        <dbReference type="ARBA" id="ARBA00001970"/>
    </source>
</evidence>
<evidence type="ECO:0000256" key="5">
    <source>
        <dbReference type="ARBA" id="ARBA00022617"/>
    </source>
</evidence>
<evidence type="ECO:0000256" key="9">
    <source>
        <dbReference type="ARBA" id="ARBA00022989"/>
    </source>
</evidence>
<keyword evidence="4" id="KW-1003">Cell membrane</keyword>
<keyword evidence="9 13" id="KW-1133">Transmembrane helix</keyword>
<evidence type="ECO:0000256" key="8">
    <source>
        <dbReference type="ARBA" id="ARBA00022982"/>
    </source>
</evidence>
<keyword evidence="16" id="KW-1185">Reference proteome</keyword>
<keyword evidence="10" id="KW-0408">Iron</keyword>
<dbReference type="InterPro" id="IPR016174">
    <property type="entry name" value="Di-haem_cyt_TM"/>
</dbReference>
<gene>
    <name evidence="15" type="ORF">OE749_00685</name>
</gene>
<evidence type="ECO:0000256" key="3">
    <source>
        <dbReference type="ARBA" id="ARBA00022448"/>
    </source>
</evidence>
<reference evidence="15 16" key="1">
    <citation type="submission" date="2022-10" db="EMBL/GenBank/DDBJ databases">
        <title>Aestuariibacter sp. AA17 isolated from Montipora capitata coral fragment.</title>
        <authorList>
            <person name="Emsley S.A."/>
            <person name="Pfannmuller K.M."/>
            <person name="Loughran R.M."/>
            <person name="Shlafstein M."/>
            <person name="Papke E."/>
            <person name="Saw J.H."/>
            <person name="Ushijima B."/>
            <person name="Videau P."/>
        </authorList>
    </citation>
    <scope>NUCLEOTIDE SEQUENCE [LARGE SCALE GENOMIC DNA]</scope>
    <source>
        <strain evidence="15 16">AA17</strain>
    </source>
</reference>
<sequence length="168" mass="19319">MKTNTYIVDRALHWSAALMLLFMLLNLSSLLHNIDWDIKGQITHRQEAVEIHALVGILLLVVTFVRIVMPFVSKEKIPRIKPTSTAHKVFIQATHIALYSCITLLVLTGIIMINNYEIPIHIFGFVVGDNKEAFYDFFPKVHAIHILLKDSIWWLIAIHFVGIMYAKK</sequence>
<evidence type="ECO:0000259" key="14">
    <source>
        <dbReference type="Pfam" id="PF01292"/>
    </source>
</evidence>
<evidence type="ECO:0000256" key="2">
    <source>
        <dbReference type="ARBA" id="ARBA00004651"/>
    </source>
</evidence>
<dbReference type="SUPFAM" id="SSF81342">
    <property type="entry name" value="Transmembrane di-heme cytochromes"/>
    <property type="match status" value="1"/>
</dbReference>
<feature type="domain" description="Cytochrome b561 bacterial/Ni-hydrogenase" evidence="14">
    <location>
        <begin position="10"/>
        <end position="165"/>
    </location>
</feature>
<evidence type="ECO:0000256" key="11">
    <source>
        <dbReference type="ARBA" id="ARBA00023136"/>
    </source>
</evidence>
<feature type="transmembrane region" description="Helical" evidence="13">
    <location>
        <begin position="89"/>
        <end position="113"/>
    </location>
</feature>
<evidence type="ECO:0000256" key="12">
    <source>
        <dbReference type="ARBA" id="ARBA00037975"/>
    </source>
</evidence>
<evidence type="ECO:0000313" key="16">
    <source>
        <dbReference type="Proteomes" id="UP001652504"/>
    </source>
</evidence>
<comment type="caution">
    <text evidence="15">The sequence shown here is derived from an EMBL/GenBank/DDBJ whole genome shotgun (WGS) entry which is preliminary data.</text>
</comment>
<organism evidence="15 16">
    <name type="scientific">Fluctibacter corallii</name>
    <dbReference type="NCBI Taxonomy" id="2984329"/>
    <lineage>
        <taxon>Bacteria</taxon>
        <taxon>Pseudomonadati</taxon>
        <taxon>Pseudomonadota</taxon>
        <taxon>Gammaproteobacteria</taxon>
        <taxon>Alteromonadales</taxon>
        <taxon>Alteromonadaceae</taxon>
        <taxon>Fluctibacter</taxon>
    </lineage>
</organism>
<comment type="cofactor">
    <cofactor evidence="1">
        <name>heme b</name>
        <dbReference type="ChEBI" id="CHEBI:60344"/>
    </cofactor>
</comment>
<evidence type="ECO:0000256" key="13">
    <source>
        <dbReference type="SAM" id="Phobius"/>
    </source>
</evidence>
<dbReference type="Proteomes" id="UP001652504">
    <property type="component" value="Unassembled WGS sequence"/>
</dbReference>
<comment type="subcellular location">
    <subcellularLocation>
        <location evidence="2">Cell membrane</location>
        <topology evidence="2">Multi-pass membrane protein</topology>
    </subcellularLocation>
</comment>
<evidence type="ECO:0000256" key="7">
    <source>
        <dbReference type="ARBA" id="ARBA00022723"/>
    </source>
</evidence>
<keyword evidence="11 13" id="KW-0472">Membrane</keyword>